<keyword evidence="4" id="KW-1185">Reference proteome</keyword>
<dbReference type="OrthoDB" id="9179708at2"/>
<sequence>MTQTDDRTYAVQPLFRNGEMVDILLTIDGKFRHVVGPHGQRFEQRILDQADLTSPALPVLLGSGMGYALDELARTWRGPFAVVDKEQPIWETTRLRERFANRQDICWIDAKDADAAVKTLTLWQMDQKDHPPLVPVLHPAYKRLDPDYYGSIAQTLEVCRQKDFWTRVRYPRFTSALPRVLLLTSGYFLIGEVKSACERLGVPYQLITFPDEEVGCQQFVEDILKAVVSFQPDFVLTINHLGVDREGVLTGLLEKMQIPLASWFVDNPHLILYHYKDLASPLTTIFTWDADNVSTLQQRGFRDVHYLPLATDAHRFVPRSCPSVPRDWRSDVSFVGNSMVHKVEDKLRQSAFPRALQDMFKAVAQGFGEVDEFSVAAYLEREHPDLASALQNMERMEDRLAYEALVTWQATLVYRLSCVKELLPFSPLIVGDDGWHRLLGNPGKRWRYHPRLSYYTEMPQFYTGSTINFNCTSLQMKGAVNQRVFDVPACGTFLLTDYRRQMEALFEPGKEVICFHDPSEVRDMIRFYLKHENARNTVVVRARKRVLGEHTYEHRIKVIFRVMRERYGS</sequence>
<dbReference type="Pfam" id="PF12996">
    <property type="entry name" value="DUF3880"/>
    <property type="match status" value="1"/>
</dbReference>
<dbReference type="Proteomes" id="UP000095200">
    <property type="component" value="Unassembled WGS sequence"/>
</dbReference>
<dbReference type="STRING" id="1592317.DPF_0674"/>
<accession>A0A194AFJ8</accession>
<organism evidence="3 4">
    <name type="scientific">Desulfoplanes formicivorans</name>
    <dbReference type="NCBI Taxonomy" id="1592317"/>
    <lineage>
        <taxon>Bacteria</taxon>
        <taxon>Pseudomonadati</taxon>
        <taxon>Thermodesulfobacteriota</taxon>
        <taxon>Desulfovibrionia</taxon>
        <taxon>Desulfovibrionales</taxon>
        <taxon>Desulfoplanaceae</taxon>
        <taxon>Desulfoplanes</taxon>
    </lineage>
</organism>
<dbReference type="InterPro" id="IPR055259">
    <property type="entry name" value="YkvP/CgeB_Glyco_trans-like"/>
</dbReference>
<proteinExistence type="predicted"/>
<dbReference type="AlphaFoldDB" id="A0A194AFJ8"/>
<dbReference type="InterPro" id="IPR024542">
    <property type="entry name" value="YkvP_N"/>
</dbReference>
<dbReference type="RefSeq" id="WP_069857469.1">
    <property type="nucleotide sequence ID" value="NZ_BDFE01000008.1"/>
</dbReference>
<feature type="domain" description="Spore protein YkvP/CgeB glycosyl transferase-like" evidence="2">
    <location>
        <begin position="428"/>
        <end position="559"/>
    </location>
</feature>
<dbReference type="EMBL" id="BDFE01000008">
    <property type="protein sequence ID" value="GAU07975.1"/>
    <property type="molecule type" value="Genomic_DNA"/>
</dbReference>
<name>A0A194AFJ8_9BACT</name>
<reference evidence="4" key="1">
    <citation type="submission" date="2016-06" db="EMBL/GenBank/DDBJ databases">
        <title>Draft genome sequence of Desulfoplanes formicivorans strain Pf12B.</title>
        <authorList>
            <person name="Watanabe M."/>
            <person name="Kojima H."/>
            <person name="Fukui M."/>
        </authorList>
    </citation>
    <scope>NUCLEOTIDE SEQUENCE [LARGE SCALE GENOMIC DNA]</scope>
    <source>
        <strain evidence="4">Pf12B</strain>
    </source>
</reference>
<comment type="caution">
    <text evidence="3">The sequence shown here is derived from an EMBL/GenBank/DDBJ whole genome shotgun (WGS) entry which is preliminary data.</text>
</comment>
<protein>
    <submittedName>
        <fullName evidence="3">Uncharacterized protein</fullName>
    </submittedName>
</protein>
<dbReference type="Pfam" id="PF13524">
    <property type="entry name" value="Glyco_trans_1_2"/>
    <property type="match status" value="1"/>
</dbReference>
<feature type="domain" description="Spore protein YkvP N-terminal" evidence="1">
    <location>
        <begin position="262"/>
        <end position="339"/>
    </location>
</feature>
<evidence type="ECO:0000259" key="1">
    <source>
        <dbReference type="Pfam" id="PF12996"/>
    </source>
</evidence>
<evidence type="ECO:0000259" key="2">
    <source>
        <dbReference type="Pfam" id="PF13524"/>
    </source>
</evidence>
<evidence type="ECO:0000313" key="3">
    <source>
        <dbReference type="EMBL" id="GAU07975.1"/>
    </source>
</evidence>
<evidence type="ECO:0000313" key="4">
    <source>
        <dbReference type="Proteomes" id="UP000095200"/>
    </source>
</evidence>
<gene>
    <name evidence="3" type="ORF">DPF_0674</name>
</gene>